<dbReference type="Pfam" id="PF06419">
    <property type="entry name" value="COG6_N"/>
    <property type="match status" value="1"/>
</dbReference>
<evidence type="ECO:0000259" key="15">
    <source>
        <dbReference type="Pfam" id="PF06419"/>
    </source>
</evidence>
<evidence type="ECO:0000313" key="19">
    <source>
        <dbReference type="Proteomes" id="UP000675881"/>
    </source>
</evidence>
<evidence type="ECO:0000259" key="16">
    <source>
        <dbReference type="Pfam" id="PF13906"/>
    </source>
</evidence>
<dbReference type="Proteomes" id="UP000675881">
    <property type="component" value="Chromosome 9"/>
</dbReference>
<evidence type="ECO:0000256" key="3">
    <source>
        <dbReference type="ARBA" id="ARBA00004395"/>
    </source>
</evidence>
<dbReference type="OrthoDB" id="3900342at2759"/>
<accession>A0A7R8D5Z4</accession>
<dbReference type="EMBL" id="HG994588">
    <property type="protein sequence ID" value="CAF3039676.1"/>
    <property type="molecule type" value="Genomic_DNA"/>
</dbReference>
<dbReference type="GO" id="GO:0061459">
    <property type="term" value="F:L-arginine transmembrane transporter activity"/>
    <property type="evidence" value="ECO:0007669"/>
    <property type="project" value="TreeGrafter"/>
</dbReference>
<dbReference type="GO" id="GO:0015031">
    <property type="term" value="P:protein transport"/>
    <property type="evidence" value="ECO:0007669"/>
    <property type="project" value="UniProtKB-KW"/>
</dbReference>
<evidence type="ECO:0000256" key="5">
    <source>
        <dbReference type="ARBA" id="ARBA00011166"/>
    </source>
</evidence>
<dbReference type="AlphaFoldDB" id="A0A7R8D5Z4"/>
<proteinExistence type="inferred from homology"/>
<sequence length="1143" mass="126662">MSNIEVPKSLETPAPTVLERKLRKIIDSGVENDPKVGCALTELSMFFNDNSLKSRRNLRGEIERRSLGVNSEFVAAFENVKTPCGYQRQGISQIKITNYRKESAGLELKSKILNQFRENFELSDRHTMILSDESSEVNTEFFEGLEQLKKIRKDCEETLLHSGEAALQKLYKWTTNALRSKNASDFITLEDKSRPFLSTAMKYLQERPVLFKYVLTEFASFRKSFLVQSFIDALTIGGPGGTPRPIELHAHDPLRYVGDMLAWLHQAAPTENENVRGLLQACDQLDIELSCQEALSTITEGICRPLKTRTEQVILSEAEPVCIMSTLNELDTLCFNQFMSVLNSKIATMTTSSSESSSSTQNLSPSQNTLSLMSLLKDILSSSTVIEDQEKQFAQIVDAIVGPFITFTERICLGIRQNRSGQSEMNMRLDTLASEQASHLIAYLGIQPICTLLLKWSKKSDTTRTLSQVEGMEPHNLIHFVEKLDEFLVGPDSFLLPQISLLNSSSHRKTINQRPLSVVLASYKQLHEAVTDPKSGYDNPNGILNKTPNQVAILLQIMKSMEEQASEEGYRIFRRKRIAPASIRPSGGLNRCLSTFDLTTLGIGATLGVGIYVLSGSVARDIAGPSIIFSFLLAGIASALSGLCYAELGSRVPLAGSAYVYSYVTVGELIGFIIGWNLILEYAIGTASVAKGYSGYLDSLFGGIFSSYLKMYFPINVPYLSTYPDLIALGITLLLTWLLACGVKESTRFNGIFTILNIIVVVFVIIAGLFKADTANWSIPKEKLPSPEFGDGGFFPYGISGTLAGAATCFYGFVGFDAIATSGEEARDPGRSIPLAIVFLSLSFDSNAPLPHIFNYVGLHWIGKIVSFGALLGLSSSLLGAMFPLPRIIYAMATDGLIFRFLGDIHSKSYGYPFRTQNLVEMMSIGTLMAYTLVSVCVTVLRYLRIPNLDDDSVKGEYSLLCKDSQGEEEEEEEIISIGSIGQEPLVKVKADLFNRLFNMEGSVVANKDTSNMAIYGTGMYTFLTFILVLIHETLGRFVSYNVIMFINIITVIGILTSILIITRQPRCTDSNCKGGFRVPFVPLFPALSILCNLYLMSKLSAATWARFSIWMVIGFFFIYIFYGINNSTEELRRRGRPIPSHF</sequence>
<evidence type="ECO:0000256" key="14">
    <source>
        <dbReference type="RuleBase" id="RU365075"/>
    </source>
</evidence>
<gene>
    <name evidence="18" type="ORF">LSAA_14872</name>
</gene>
<keyword evidence="11 14" id="KW-0333">Golgi apparatus</keyword>
<dbReference type="Pfam" id="PF13520">
    <property type="entry name" value="AA_permease_2"/>
    <property type="match status" value="1"/>
</dbReference>
<dbReference type="PANTHER" id="PTHR43243:SF105">
    <property type="entry name" value="CATIONIC AMINO ACID TRANSPORTER C-TERMINAL DOMAIN-CONTAINING PROTEIN"/>
    <property type="match status" value="1"/>
</dbReference>
<dbReference type="GO" id="GO:0000064">
    <property type="term" value="F:L-ornithine transmembrane transporter activity"/>
    <property type="evidence" value="ECO:0007669"/>
    <property type="project" value="TreeGrafter"/>
</dbReference>
<keyword evidence="9 14" id="KW-0653">Protein transport</keyword>
<feature type="domain" description="Conserved Oligomeric Golgi complex subunit 6 C-terminal" evidence="17">
    <location>
        <begin position="422"/>
        <end position="555"/>
    </location>
</feature>
<dbReference type="GO" id="GO:0006891">
    <property type="term" value="P:intra-Golgi vesicle-mediated transport"/>
    <property type="evidence" value="ECO:0007669"/>
    <property type="project" value="UniProtKB-UniRule"/>
</dbReference>
<dbReference type="GO" id="GO:0015189">
    <property type="term" value="F:L-lysine transmembrane transporter activity"/>
    <property type="evidence" value="ECO:0007669"/>
    <property type="project" value="TreeGrafter"/>
</dbReference>
<evidence type="ECO:0000256" key="9">
    <source>
        <dbReference type="ARBA" id="ARBA00022927"/>
    </source>
</evidence>
<organism evidence="18 19">
    <name type="scientific">Lepeophtheirus salmonis</name>
    <name type="common">Salmon louse</name>
    <name type="synonym">Caligus salmonis</name>
    <dbReference type="NCBI Taxonomy" id="72036"/>
    <lineage>
        <taxon>Eukaryota</taxon>
        <taxon>Metazoa</taxon>
        <taxon>Ecdysozoa</taxon>
        <taxon>Arthropoda</taxon>
        <taxon>Crustacea</taxon>
        <taxon>Multicrustacea</taxon>
        <taxon>Hexanauplia</taxon>
        <taxon>Copepoda</taxon>
        <taxon>Siphonostomatoida</taxon>
        <taxon>Caligidae</taxon>
        <taxon>Lepeophtheirus</taxon>
    </lineage>
</organism>
<dbReference type="GO" id="GO:0000139">
    <property type="term" value="C:Golgi membrane"/>
    <property type="evidence" value="ECO:0007669"/>
    <property type="project" value="UniProtKB-SubCell"/>
</dbReference>
<evidence type="ECO:0000256" key="7">
    <source>
        <dbReference type="ARBA" id="ARBA00022448"/>
    </source>
</evidence>
<reference evidence="18" key="1">
    <citation type="submission" date="2021-02" db="EMBL/GenBank/DDBJ databases">
        <authorList>
            <person name="Bekaert M."/>
        </authorList>
    </citation>
    <scope>NUCLEOTIDE SEQUENCE</scope>
    <source>
        <strain evidence="18">IoA-00</strain>
    </source>
</reference>
<protein>
    <recommendedName>
        <fullName evidence="6 14">Conserved oligomeric Golgi complex subunit 6</fullName>
        <shortName evidence="14">COG complex subunit 6</shortName>
    </recommendedName>
    <alternativeName>
        <fullName evidence="13 14">Component of oligomeric Golgi complex 6</fullName>
    </alternativeName>
</protein>
<evidence type="ECO:0000256" key="1">
    <source>
        <dbReference type="ARBA" id="ARBA00003627"/>
    </source>
</evidence>
<evidence type="ECO:0000256" key="6">
    <source>
        <dbReference type="ARBA" id="ARBA00020973"/>
    </source>
</evidence>
<dbReference type="SMART" id="SM01087">
    <property type="entry name" value="COG6"/>
    <property type="match status" value="1"/>
</dbReference>
<evidence type="ECO:0000256" key="2">
    <source>
        <dbReference type="ARBA" id="ARBA00004141"/>
    </source>
</evidence>
<feature type="domain" description="Cationic amino acid transporter C-terminal" evidence="16">
    <location>
        <begin position="1077"/>
        <end position="1128"/>
    </location>
</feature>
<feature type="domain" description="Conserved oligomeric complex COG6 N-terminal" evidence="15">
    <location>
        <begin position="43"/>
        <end position="82"/>
    </location>
</feature>
<keyword evidence="12 14" id="KW-0472">Membrane</keyword>
<evidence type="ECO:0000256" key="10">
    <source>
        <dbReference type="ARBA" id="ARBA00022989"/>
    </source>
</evidence>
<dbReference type="InterPro" id="IPR002293">
    <property type="entry name" value="AA/rel_permease1"/>
</dbReference>
<dbReference type="InterPro" id="IPR048368">
    <property type="entry name" value="COG6_N"/>
</dbReference>
<keyword evidence="19" id="KW-1185">Reference proteome</keyword>
<evidence type="ECO:0000256" key="8">
    <source>
        <dbReference type="ARBA" id="ARBA00022692"/>
    </source>
</evidence>
<dbReference type="Pfam" id="PF13906">
    <property type="entry name" value="AA_permease_C"/>
    <property type="match status" value="1"/>
</dbReference>
<dbReference type="GO" id="GO:0005886">
    <property type="term" value="C:plasma membrane"/>
    <property type="evidence" value="ECO:0007669"/>
    <property type="project" value="TreeGrafter"/>
</dbReference>
<comment type="function">
    <text evidence="1 14">Required for normal Golgi function.</text>
</comment>
<dbReference type="Gene3D" id="1.20.1740.10">
    <property type="entry name" value="Amino acid/polyamine transporter I"/>
    <property type="match status" value="1"/>
</dbReference>
<comment type="similarity">
    <text evidence="4 14">Belongs to the COG6 family.</text>
</comment>
<dbReference type="GO" id="GO:0017119">
    <property type="term" value="C:Golgi transport complex"/>
    <property type="evidence" value="ECO:0007669"/>
    <property type="project" value="UniProtKB-UniRule"/>
</dbReference>
<dbReference type="InterPro" id="IPR048369">
    <property type="entry name" value="COG6_C"/>
</dbReference>
<name>A0A7R8D5Z4_LEPSM</name>
<dbReference type="InterPro" id="IPR029485">
    <property type="entry name" value="CAT_C"/>
</dbReference>
<evidence type="ECO:0000256" key="11">
    <source>
        <dbReference type="ARBA" id="ARBA00023034"/>
    </source>
</evidence>
<keyword evidence="7 14" id="KW-0813">Transport</keyword>
<evidence type="ECO:0000256" key="13">
    <source>
        <dbReference type="ARBA" id="ARBA00031348"/>
    </source>
</evidence>
<dbReference type="GO" id="GO:0097638">
    <property type="term" value="P:L-arginine import across plasma membrane"/>
    <property type="evidence" value="ECO:0007669"/>
    <property type="project" value="TreeGrafter"/>
</dbReference>
<comment type="subcellular location">
    <subcellularLocation>
        <location evidence="3 14">Golgi apparatus membrane</location>
        <topology evidence="3 14">Peripheral membrane protein</topology>
    </subcellularLocation>
    <subcellularLocation>
        <location evidence="2">Membrane</location>
        <topology evidence="2">Multi-pass membrane protein</topology>
    </subcellularLocation>
</comment>
<evidence type="ECO:0000313" key="18">
    <source>
        <dbReference type="EMBL" id="CAF3039676.1"/>
    </source>
</evidence>
<comment type="subunit">
    <text evidence="5">Component of the conserved oligomeric Golgi complex which is composed of eight different subunits and is required for normal Golgi morphology and localization.</text>
</comment>
<feature type="domain" description="Conserved Oligomeric Golgi complex subunit 6 C-terminal" evidence="17">
    <location>
        <begin position="164"/>
        <end position="323"/>
    </location>
</feature>
<evidence type="ECO:0000256" key="12">
    <source>
        <dbReference type="ARBA" id="ARBA00023136"/>
    </source>
</evidence>
<evidence type="ECO:0000256" key="4">
    <source>
        <dbReference type="ARBA" id="ARBA00011023"/>
    </source>
</evidence>
<dbReference type="InterPro" id="IPR010490">
    <property type="entry name" value="COG6"/>
</dbReference>
<dbReference type="PANTHER" id="PTHR43243">
    <property type="entry name" value="INNER MEMBRANE TRANSPORTER YGJI-RELATED"/>
    <property type="match status" value="1"/>
</dbReference>
<keyword evidence="10" id="KW-1133">Transmembrane helix</keyword>
<keyword evidence="8" id="KW-0812">Transmembrane</keyword>
<evidence type="ECO:0000259" key="17">
    <source>
        <dbReference type="Pfam" id="PF20653"/>
    </source>
</evidence>
<dbReference type="Pfam" id="PF20653">
    <property type="entry name" value="COG6_C"/>
    <property type="match status" value="2"/>
</dbReference>